<dbReference type="GO" id="GO:0098542">
    <property type="term" value="P:defense response to other organism"/>
    <property type="evidence" value="ECO:0007669"/>
    <property type="project" value="TreeGrafter"/>
</dbReference>
<dbReference type="InterPro" id="IPR042197">
    <property type="entry name" value="Apaf_helical"/>
</dbReference>
<comment type="caution">
    <text evidence="9">The sequence shown here is derived from an EMBL/GenBank/DDBJ whole genome shotgun (WGS) entry which is preliminary data.</text>
</comment>
<feature type="domain" description="NB-ARC" evidence="5">
    <location>
        <begin position="171"/>
        <end position="350"/>
    </location>
</feature>
<evidence type="ECO:0000259" key="7">
    <source>
        <dbReference type="Pfam" id="PF23559"/>
    </source>
</evidence>
<evidence type="ECO:0000256" key="3">
    <source>
        <dbReference type="ARBA" id="ARBA00022821"/>
    </source>
</evidence>
<dbReference type="Pfam" id="PF18052">
    <property type="entry name" value="Rx_N"/>
    <property type="match status" value="1"/>
</dbReference>
<dbReference type="AlphaFoldDB" id="A0A1R3JFC0"/>
<dbReference type="Gene3D" id="3.80.10.10">
    <property type="entry name" value="Ribonuclease Inhibitor"/>
    <property type="match status" value="2"/>
</dbReference>
<evidence type="ECO:0000256" key="4">
    <source>
        <dbReference type="SAM" id="MobiDB-lite"/>
    </source>
</evidence>
<dbReference type="InterPro" id="IPR041118">
    <property type="entry name" value="Rx_N"/>
</dbReference>
<feature type="domain" description="Disease resistance protein winged helix" evidence="7">
    <location>
        <begin position="434"/>
        <end position="505"/>
    </location>
</feature>
<dbReference type="CDD" id="cd14798">
    <property type="entry name" value="RX-CC_like"/>
    <property type="match status" value="1"/>
</dbReference>
<keyword evidence="2" id="KW-0547">Nucleotide-binding</keyword>
<dbReference type="InterPro" id="IPR038005">
    <property type="entry name" value="RX-like_CC"/>
</dbReference>
<keyword evidence="10" id="KW-1185">Reference proteome</keyword>
<dbReference type="Gene3D" id="3.40.50.300">
    <property type="entry name" value="P-loop containing nucleotide triphosphate hydrolases"/>
    <property type="match status" value="1"/>
</dbReference>
<proteinExistence type="predicted"/>
<dbReference type="PANTHER" id="PTHR23155:SF1205">
    <property type="entry name" value="DISEASE RESISTANCE PROTEIN RPM1"/>
    <property type="match status" value="1"/>
</dbReference>
<organism evidence="9 10">
    <name type="scientific">Corchorus olitorius</name>
    <dbReference type="NCBI Taxonomy" id="93759"/>
    <lineage>
        <taxon>Eukaryota</taxon>
        <taxon>Viridiplantae</taxon>
        <taxon>Streptophyta</taxon>
        <taxon>Embryophyta</taxon>
        <taxon>Tracheophyta</taxon>
        <taxon>Spermatophyta</taxon>
        <taxon>Magnoliopsida</taxon>
        <taxon>eudicotyledons</taxon>
        <taxon>Gunneridae</taxon>
        <taxon>Pentapetalae</taxon>
        <taxon>rosids</taxon>
        <taxon>malvids</taxon>
        <taxon>Malvales</taxon>
        <taxon>Malvaceae</taxon>
        <taxon>Grewioideae</taxon>
        <taxon>Apeibeae</taxon>
        <taxon>Corchorus</taxon>
    </lineage>
</organism>
<dbReference type="STRING" id="93759.A0A1R3JFC0"/>
<dbReference type="FunFam" id="1.10.10.10:FF:000322">
    <property type="entry name" value="Probable disease resistance protein At1g63360"/>
    <property type="match status" value="1"/>
</dbReference>
<keyword evidence="3" id="KW-0611">Plant defense</keyword>
<feature type="domain" description="Disease resistance R13L4/SHOC-2-like LRR" evidence="8">
    <location>
        <begin position="549"/>
        <end position="878"/>
    </location>
</feature>
<dbReference type="EMBL" id="AWUE01016262">
    <property type="protein sequence ID" value="OMO93471.1"/>
    <property type="molecule type" value="Genomic_DNA"/>
</dbReference>
<feature type="region of interest" description="Disordered" evidence="4">
    <location>
        <begin position="127"/>
        <end position="150"/>
    </location>
</feature>
<evidence type="ECO:0000259" key="8">
    <source>
        <dbReference type="Pfam" id="PF23598"/>
    </source>
</evidence>
<dbReference type="Pfam" id="PF00931">
    <property type="entry name" value="NB-ARC"/>
    <property type="match status" value="1"/>
</dbReference>
<reference evidence="10" key="1">
    <citation type="submission" date="2013-09" db="EMBL/GenBank/DDBJ databases">
        <title>Corchorus olitorius genome sequencing.</title>
        <authorList>
            <person name="Alam M."/>
            <person name="Haque M.S."/>
            <person name="Islam M.S."/>
            <person name="Emdad E.M."/>
            <person name="Islam M.M."/>
            <person name="Ahmed B."/>
            <person name="Halim A."/>
            <person name="Hossen Q.M.M."/>
            <person name="Hossain M.Z."/>
            <person name="Ahmed R."/>
            <person name="Khan M.M."/>
            <person name="Islam R."/>
            <person name="Rashid M.M."/>
            <person name="Khan S.A."/>
            <person name="Rahman M.S."/>
            <person name="Alam M."/>
            <person name="Yahiya A.S."/>
            <person name="Khan M.S."/>
            <person name="Azam M.S."/>
            <person name="Haque T."/>
            <person name="Lashkar M.Z.H."/>
            <person name="Akhand A.I."/>
            <person name="Morshed G."/>
            <person name="Roy S."/>
            <person name="Uddin K.S."/>
            <person name="Rabeya T."/>
            <person name="Hossain A.S."/>
            <person name="Chowdhury A."/>
            <person name="Snigdha A.R."/>
            <person name="Mortoza M.S."/>
            <person name="Matin S.A."/>
            <person name="Hoque S.M.E."/>
            <person name="Islam M.K."/>
            <person name="Roy D.K."/>
            <person name="Haider R."/>
            <person name="Moosa M.M."/>
            <person name="Elias S.M."/>
            <person name="Hasan A.M."/>
            <person name="Jahan S."/>
            <person name="Shafiuddin M."/>
            <person name="Mahmood N."/>
            <person name="Shommy N.S."/>
        </authorList>
    </citation>
    <scope>NUCLEOTIDE SEQUENCE [LARGE SCALE GENOMIC DNA]</scope>
    <source>
        <strain evidence="10">cv. O-4</strain>
    </source>
</reference>
<dbReference type="Pfam" id="PF23559">
    <property type="entry name" value="WHD_DRP"/>
    <property type="match status" value="1"/>
</dbReference>
<feature type="compositionally biased region" description="Polar residues" evidence="4">
    <location>
        <begin position="135"/>
        <end position="150"/>
    </location>
</feature>
<name>A0A1R3JFC0_9ROSI</name>
<dbReference type="SUPFAM" id="SSF52540">
    <property type="entry name" value="P-loop containing nucleoside triphosphate hydrolases"/>
    <property type="match status" value="1"/>
</dbReference>
<dbReference type="Proteomes" id="UP000187203">
    <property type="component" value="Unassembled WGS sequence"/>
</dbReference>
<evidence type="ECO:0000313" key="10">
    <source>
        <dbReference type="Proteomes" id="UP000187203"/>
    </source>
</evidence>
<dbReference type="OrthoDB" id="690341at2759"/>
<evidence type="ECO:0000259" key="6">
    <source>
        <dbReference type="Pfam" id="PF18052"/>
    </source>
</evidence>
<feature type="domain" description="Disease resistance N-terminal" evidence="6">
    <location>
        <begin position="5"/>
        <end position="84"/>
    </location>
</feature>
<dbReference type="Gene3D" id="1.10.8.430">
    <property type="entry name" value="Helical domain of apoptotic protease-activating factors"/>
    <property type="match status" value="1"/>
</dbReference>
<evidence type="ECO:0000259" key="5">
    <source>
        <dbReference type="Pfam" id="PF00931"/>
    </source>
</evidence>
<dbReference type="PANTHER" id="PTHR23155">
    <property type="entry name" value="DISEASE RESISTANCE PROTEIN RP"/>
    <property type="match status" value="1"/>
</dbReference>
<dbReference type="InterPro" id="IPR002182">
    <property type="entry name" value="NB-ARC"/>
</dbReference>
<keyword evidence="1" id="KW-0677">Repeat</keyword>
<dbReference type="Gene3D" id="1.20.5.4130">
    <property type="match status" value="1"/>
</dbReference>
<dbReference type="GO" id="GO:0043531">
    <property type="term" value="F:ADP binding"/>
    <property type="evidence" value="ECO:0007669"/>
    <property type="project" value="InterPro"/>
</dbReference>
<evidence type="ECO:0000313" key="9">
    <source>
        <dbReference type="EMBL" id="OMO93471.1"/>
    </source>
</evidence>
<dbReference type="InterPro" id="IPR032675">
    <property type="entry name" value="LRR_dom_sf"/>
</dbReference>
<dbReference type="SUPFAM" id="SSF52058">
    <property type="entry name" value="L domain-like"/>
    <property type="match status" value="1"/>
</dbReference>
<dbReference type="InterPro" id="IPR055414">
    <property type="entry name" value="LRR_R13L4/SHOC2-like"/>
</dbReference>
<protein>
    <submittedName>
        <fullName evidence="9">Disease resistance protein</fullName>
    </submittedName>
</protein>
<dbReference type="PRINTS" id="PR00364">
    <property type="entry name" value="DISEASERSIST"/>
</dbReference>
<evidence type="ECO:0000256" key="1">
    <source>
        <dbReference type="ARBA" id="ARBA00022737"/>
    </source>
</evidence>
<dbReference type="InterPro" id="IPR058922">
    <property type="entry name" value="WHD_DRP"/>
</dbReference>
<evidence type="ECO:0000256" key="2">
    <source>
        <dbReference type="ARBA" id="ARBA00022741"/>
    </source>
</evidence>
<gene>
    <name evidence="9" type="ORF">COLO4_16904</name>
</gene>
<dbReference type="InterPro" id="IPR036388">
    <property type="entry name" value="WH-like_DNA-bd_sf"/>
</dbReference>
<dbReference type="Pfam" id="PF23598">
    <property type="entry name" value="LRR_14"/>
    <property type="match status" value="1"/>
</dbReference>
<dbReference type="InterPro" id="IPR027417">
    <property type="entry name" value="P-loop_NTPase"/>
</dbReference>
<dbReference type="Gene3D" id="1.10.10.10">
    <property type="entry name" value="Winged helix-like DNA-binding domain superfamily/Winged helix DNA-binding domain"/>
    <property type="match status" value="1"/>
</dbReference>
<sequence>MAEIAVSFLLEELTTFLKNEVELLQGIPDDLGYIKRELQSMKAVLRVADSMGESNEEVKVWVQQLREIAYDIEDVLDEYRLDLINDHIHGLDAFLHKACYCFTNDFKAQHRIASKIQGIRTRINDLSTKRPKFDNNGTNEQGTSSATTANQRLDRREDALLLDSVDLVGIEEPKKQLLNWLIEENSGRKVISVVGMGGSGKTTLVKQVFDNAIVKKHFDAYVWIAVSHPFRIEELLRNMVRQLFEAVRKPVPQGLDNMETVFLKMVIKGFLLRRKYLIVLDDVWNINEWDVVNLALANNDHGGRVLLTTRNSELASASCRESADKVLNVEPLPPEESWNLFCKKCFRNNSCPSELEKHSRRILEKCEGLPLAIVAISGVLATKKRTIAEWETVYRSLGAEMEDNSRLMNLREVLLLSFNDLPYNLKSCFLYLCIFPESHLIESMRLIRLWIAEGFVEVKEAKTQEEVAEDYLNELLNRSMIQIAGTTSDGRVKTCRIHDLLREIIISHARDQNFVAVAKEQNATWPDKVRRLATHNTFLNAQQNKNVSHLRSLLMFGMGDPLSSSPTNPLFPNGCRLLKVLDLRAAPIQTFPEAIINFKLLRYLSLRDTNIKTIPSSIGKLRDLETFDLKHSQVSELPVEIFKLQRLRHLLVYRYEFTSYSRFHSKYGFHALPGIGDLQSLQKLCFLEVNHDNSLIMELGKLTQLRRLGITNLRREDGNLLCSSIEKLINLRALSIVSSVKEEFIDLQHLSSPPQLLERLYLYGRLEKIPDWIPSLESLVIVYLKWSRLPDDALESLQNLPNLIHLELLQATEGNTLRFKAGSFKKLKHLGIDKFEGLKCIELEKGAMPCLENLSIQRCKLLERVPLGIEYLAKLKVLEFFDMPEELIMTLRPDAQGGDYLKVANIPEVHYTYWRNGEWEVYFIESSGNTVISSETLQSRFK</sequence>
<dbReference type="FunFam" id="3.40.50.300:FF:001091">
    <property type="entry name" value="Probable disease resistance protein At1g61300"/>
    <property type="match status" value="1"/>
</dbReference>
<dbReference type="InterPro" id="IPR044974">
    <property type="entry name" value="Disease_R_plants"/>
</dbReference>
<accession>A0A1R3JFC0</accession>